<dbReference type="EMBL" id="JABCRI010000009">
    <property type="protein sequence ID" value="KAF8400812.1"/>
    <property type="molecule type" value="Genomic_DNA"/>
</dbReference>
<evidence type="ECO:0000313" key="2">
    <source>
        <dbReference type="Proteomes" id="UP000655225"/>
    </source>
</evidence>
<gene>
    <name evidence="1" type="ORF">HHK36_014114</name>
</gene>
<dbReference type="AlphaFoldDB" id="A0A834Z7G3"/>
<keyword evidence="2" id="KW-1185">Reference proteome</keyword>
<dbReference type="Proteomes" id="UP000655225">
    <property type="component" value="Unassembled WGS sequence"/>
</dbReference>
<reference evidence="1 2" key="1">
    <citation type="submission" date="2020-04" db="EMBL/GenBank/DDBJ databases">
        <title>Plant Genome Project.</title>
        <authorList>
            <person name="Zhang R.-G."/>
        </authorList>
    </citation>
    <scope>NUCLEOTIDE SEQUENCE [LARGE SCALE GENOMIC DNA]</scope>
    <source>
        <strain evidence="1">YNK0</strain>
        <tissue evidence="1">Leaf</tissue>
    </source>
</reference>
<protein>
    <submittedName>
        <fullName evidence="1">Uncharacterized protein</fullName>
    </submittedName>
</protein>
<name>A0A834Z7G3_TETSI</name>
<sequence length="87" mass="9321">MTASTVLARLSARLQPLALKINKKAISSVESSSQSQITIGVEQLGIDDAVAQCNRFGPPEINLVDRLSELGIDSSRHLNAFMTISPV</sequence>
<comment type="caution">
    <text evidence="1">The sequence shown here is derived from an EMBL/GenBank/DDBJ whole genome shotgun (WGS) entry which is preliminary data.</text>
</comment>
<accession>A0A834Z7G3</accession>
<evidence type="ECO:0000313" key="1">
    <source>
        <dbReference type="EMBL" id="KAF8400812.1"/>
    </source>
</evidence>
<proteinExistence type="predicted"/>
<organism evidence="1 2">
    <name type="scientific">Tetracentron sinense</name>
    <name type="common">Spur-leaf</name>
    <dbReference type="NCBI Taxonomy" id="13715"/>
    <lineage>
        <taxon>Eukaryota</taxon>
        <taxon>Viridiplantae</taxon>
        <taxon>Streptophyta</taxon>
        <taxon>Embryophyta</taxon>
        <taxon>Tracheophyta</taxon>
        <taxon>Spermatophyta</taxon>
        <taxon>Magnoliopsida</taxon>
        <taxon>Trochodendrales</taxon>
        <taxon>Trochodendraceae</taxon>
        <taxon>Tetracentron</taxon>
    </lineage>
</organism>
<dbReference type="OrthoDB" id="10635256at2759"/>